<protein>
    <recommendedName>
        <fullName evidence="1">DNTTIP1 dimerisation domain-containing protein</fullName>
    </recommendedName>
</protein>
<evidence type="ECO:0000313" key="3">
    <source>
        <dbReference type="EnsemblMetazoa" id="HelroP162275"/>
    </source>
</evidence>
<dbReference type="AlphaFoldDB" id="T1ESF9"/>
<name>T1ESF9_HELRO</name>
<proteinExistence type="predicted"/>
<gene>
    <name evidence="3" type="primary">20199509</name>
    <name evidence="2" type="ORF">HELRODRAFT_162275</name>
</gene>
<evidence type="ECO:0000259" key="1">
    <source>
        <dbReference type="Pfam" id="PF18192"/>
    </source>
</evidence>
<dbReference type="CTD" id="20199509"/>
<dbReference type="EMBL" id="AMQM01001060">
    <property type="status" value="NOT_ANNOTATED_CDS"/>
    <property type="molecule type" value="Genomic_DNA"/>
</dbReference>
<evidence type="ECO:0000313" key="2">
    <source>
        <dbReference type="EMBL" id="ESN98815.1"/>
    </source>
</evidence>
<dbReference type="EMBL" id="KB097143">
    <property type="protein sequence ID" value="ESN98815.1"/>
    <property type="molecule type" value="Genomic_DNA"/>
</dbReference>
<dbReference type="HOGENOM" id="CLU_1662698_0_0_1"/>
<reference evidence="4" key="1">
    <citation type="submission" date="2012-12" db="EMBL/GenBank/DDBJ databases">
        <authorList>
            <person name="Hellsten U."/>
            <person name="Grimwood J."/>
            <person name="Chapman J.A."/>
            <person name="Shapiro H."/>
            <person name="Aerts A."/>
            <person name="Otillar R.P."/>
            <person name="Terry A.Y."/>
            <person name="Boore J.L."/>
            <person name="Simakov O."/>
            <person name="Marletaz F."/>
            <person name="Cho S.-J."/>
            <person name="Edsinger-Gonzales E."/>
            <person name="Havlak P."/>
            <person name="Kuo D.-H."/>
            <person name="Larsson T."/>
            <person name="Lv J."/>
            <person name="Arendt D."/>
            <person name="Savage R."/>
            <person name="Osoegawa K."/>
            <person name="de Jong P."/>
            <person name="Lindberg D.R."/>
            <person name="Seaver E.C."/>
            <person name="Weisblat D.A."/>
            <person name="Putnam N.H."/>
            <person name="Grigoriev I.V."/>
            <person name="Rokhsar D.S."/>
        </authorList>
    </citation>
    <scope>NUCLEOTIDE SEQUENCE</scope>
</reference>
<dbReference type="GeneID" id="20199509"/>
<dbReference type="EnsemblMetazoa" id="HelroT162275">
    <property type="protein sequence ID" value="HelroP162275"/>
    <property type="gene ID" value="HelroG162275"/>
</dbReference>
<dbReference type="Proteomes" id="UP000015101">
    <property type="component" value="Unassembled WGS sequence"/>
</dbReference>
<reference evidence="3" key="3">
    <citation type="submission" date="2015-06" db="UniProtKB">
        <authorList>
            <consortium name="EnsemblMetazoa"/>
        </authorList>
    </citation>
    <scope>IDENTIFICATION</scope>
</reference>
<evidence type="ECO:0000313" key="4">
    <source>
        <dbReference type="Proteomes" id="UP000015101"/>
    </source>
</evidence>
<organism evidence="3 4">
    <name type="scientific">Helobdella robusta</name>
    <name type="common">Californian leech</name>
    <dbReference type="NCBI Taxonomy" id="6412"/>
    <lineage>
        <taxon>Eukaryota</taxon>
        <taxon>Metazoa</taxon>
        <taxon>Spiralia</taxon>
        <taxon>Lophotrochozoa</taxon>
        <taxon>Annelida</taxon>
        <taxon>Clitellata</taxon>
        <taxon>Hirudinea</taxon>
        <taxon>Rhynchobdellida</taxon>
        <taxon>Glossiphoniidae</taxon>
        <taxon>Helobdella</taxon>
    </lineage>
</organism>
<accession>T1ESF9</accession>
<dbReference type="InterPro" id="IPR041384">
    <property type="entry name" value="DNTTIP1_dimer"/>
</dbReference>
<feature type="domain" description="DNTTIP1 dimerisation" evidence="1">
    <location>
        <begin position="116"/>
        <end position="141"/>
    </location>
</feature>
<dbReference type="Pfam" id="PF18192">
    <property type="entry name" value="DNTTIP1_dimer"/>
    <property type="match status" value="1"/>
</dbReference>
<dbReference type="KEGG" id="hro:HELRODRAFT_162275"/>
<sequence>MDEGGLAGLKAGSFSGIFLGVCLNNRESMDFTTNNSSASHKALAALLINGHQENKYDVYKSCFNEYSSKTLEPLRIFNRRLSNINNFPYGLVNSKNSRHSTFNNIPWYGLCQNTAQSLDMLRQVIQSSINDEISKIIKKYLNLNLLILLICFKDVVCQP</sequence>
<dbReference type="InParanoid" id="T1ESF9"/>
<reference evidence="2 4" key="2">
    <citation type="journal article" date="2013" name="Nature">
        <title>Insights into bilaterian evolution from three spiralian genomes.</title>
        <authorList>
            <person name="Simakov O."/>
            <person name="Marletaz F."/>
            <person name="Cho S.J."/>
            <person name="Edsinger-Gonzales E."/>
            <person name="Havlak P."/>
            <person name="Hellsten U."/>
            <person name="Kuo D.H."/>
            <person name="Larsson T."/>
            <person name="Lv J."/>
            <person name="Arendt D."/>
            <person name="Savage R."/>
            <person name="Osoegawa K."/>
            <person name="de Jong P."/>
            <person name="Grimwood J."/>
            <person name="Chapman J.A."/>
            <person name="Shapiro H."/>
            <person name="Aerts A."/>
            <person name="Otillar R.P."/>
            <person name="Terry A.Y."/>
            <person name="Boore J.L."/>
            <person name="Grigoriev I.V."/>
            <person name="Lindberg D.R."/>
            <person name="Seaver E.C."/>
            <person name="Weisblat D.A."/>
            <person name="Putnam N.H."/>
            <person name="Rokhsar D.S."/>
        </authorList>
    </citation>
    <scope>NUCLEOTIDE SEQUENCE</scope>
</reference>
<dbReference type="RefSeq" id="XP_009022774.1">
    <property type="nucleotide sequence ID" value="XM_009024526.1"/>
</dbReference>
<keyword evidence="4" id="KW-1185">Reference proteome</keyword>